<dbReference type="InterPro" id="IPR025510">
    <property type="entry name" value="DUF4397"/>
</dbReference>
<feature type="domain" description="DUF4397" evidence="1">
    <location>
        <begin position="48"/>
        <end position="172"/>
    </location>
</feature>
<name>D2SEP4_GEOOG</name>
<dbReference type="HOGENOM" id="CLU_069060_1_0_11"/>
<dbReference type="OrthoDB" id="9783299at2"/>
<sequence>MDAWTGVRSPETAGGTVHRWTRVLAVTAVTAGTVLVAPSGAGAAGTGLLRLAHLSPDTPAVDVYVDSVADPGDGTALLTVPGVGYGTISDYQDVPEGVYTVSMREAGADPATPPVLSTTVQVGSDSARTVAGVGRFADLGLEVLEDDLTLPPSGQARVRVVSAAANAPTLDAAAGGTRIAGDLAFAEAGGYTAVPGDEGRLQVTVDGEVTELPLDLAAGSVYSLFVLDRPGGGLTVRTVLDAAGSGVVPTGGVETGAGGTAAGELEPGLVGGAVGLTLLTGLALARRSRRGPARRAGRS</sequence>
<dbReference type="Pfam" id="PF14344">
    <property type="entry name" value="DUF4397"/>
    <property type="match status" value="1"/>
</dbReference>
<dbReference type="eggNOG" id="ENOG50332BI">
    <property type="taxonomic scope" value="Bacteria"/>
</dbReference>
<reference evidence="3" key="2">
    <citation type="submission" date="2010-01" db="EMBL/GenBank/DDBJ databases">
        <title>The complete genome of Geodermatophilus obscurus DSM 43160.</title>
        <authorList>
            <consortium name="US DOE Joint Genome Institute (JGI-PGF)"/>
            <person name="Lucas S."/>
            <person name="Copeland A."/>
            <person name="Lapidus A."/>
            <person name="Glavina del Rio T."/>
            <person name="Dalin E."/>
            <person name="Tice H."/>
            <person name="Bruce D."/>
            <person name="Goodwin L."/>
            <person name="Pitluck S."/>
            <person name="Kyrpides N."/>
            <person name="Mavromatis K."/>
            <person name="Ivanova N."/>
            <person name="Munk A.C."/>
            <person name="Brettin T."/>
            <person name="Detter J.C."/>
            <person name="Han C."/>
            <person name="Larimer F."/>
            <person name="Land M."/>
            <person name="Hauser L."/>
            <person name="Markowitz V."/>
            <person name="Cheng J.-F."/>
            <person name="Hugenholtz P."/>
            <person name="Woyke T."/>
            <person name="Wu D."/>
            <person name="Jando M."/>
            <person name="Schneider S."/>
            <person name="Klenk H.-P."/>
            <person name="Eisen J.A."/>
        </authorList>
    </citation>
    <scope>NUCLEOTIDE SEQUENCE [LARGE SCALE GENOMIC DNA]</scope>
    <source>
        <strain evidence="3">ATCC 25078 / DSM 43160 / JCM 3152 / KCC A-0152 / KCTC 9177 / NBRC 13315 / NRRL B-3577 / G-20</strain>
    </source>
</reference>
<dbReference type="EMBL" id="CP001867">
    <property type="protein sequence ID" value="ADB76680.1"/>
    <property type="molecule type" value="Genomic_DNA"/>
</dbReference>
<dbReference type="STRING" id="526225.Gobs_4116"/>
<gene>
    <name evidence="2" type="ordered locus">Gobs_4116</name>
</gene>
<evidence type="ECO:0000313" key="2">
    <source>
        <dbReference type="EMBL" id="ADB76680.1"/>
    </source>
</evidence>
<dbReference type="AlphaFoldDB" id="D2SEP4"/>
<dbReference type="RefSeq" id="WP_012950105.1">
    <property type="nucleotide sequence ID" value="NC_013757.1"/>
</dbReference>
<keyword evidence="3" id="KW-1185">Reference proteome</keyword>
<protein>
    <submittedName>
        <fullName evidence="2">LPXTG-motif cell wall anchor domain protein</fullName>
    </submittedName>
</protein>
<proteinExistence type="predicted"/>
<evidence type="ECO:0000313" key="3">
    <source>
        <dbReference type="Proteomes" id="UP000001382"/>
    </source>
</evidence>
<organism evidence="2 3">
    <name type="scientific">Geodermatophilus obscurus (strain ATCC 25078 / DSM 43160 / JCM 3152 / CCUG 61914 / KCC A-0152 / KCTC 9177 / NBRC 13315 / NRRL B-3577 / G-20)</name>
    <dbReference type="NCBI Taxonomy" id="526225"/>
    <lineage>
        <taxon>Bacteria</taxon>
        <taxon>Bacillati</taxon>
        <taxon>Actinomycetota</taxon>
        <taxon>Actinomycetes</taxon>
        <taxon>Geodermatophilales</taxon>
        <taxon>Geodermatophilaceae</taxon>
        <taxon>Geodermatophilus</taxon>
    </lineage>
</organism>
<reference evidence="2 3" key="1">
    <citation type="journal article" date="2010" name="Stand. Genomic Sci.">
        <title>Complete genome sequence of Geodermatophilus obscurus type strain (G-20).</title>
        <authorList>
            <person name="Ivanova N."/>
            <person name="Sikorski J."/>
            <person name="Jando M."/>
            <person name="Munk C."/>
            <person name="Lapidus A."/>
            <person name="Glavina Del Rio T."/>
            <person name="Copeland A."/>
            <person name="Tice H."/>
            <person name="Cheng J.-F."/>
            <person name="Lucas S."/>
            <person name="Chen F."/>
            <person name="Nolan M."/>
            <person name="Bruce D."/>
            <person name="Goodwin L."/>
            <person name="Pitluck S."/>
            <person name="Mavromatis K."/>
            <person name="Mikhailova N."/>
            <person name="Pati A."/>
            <person name="Chen A."/>
            <person name="Palaniappan K."/>
            <person name="Land M."/>
            <person name="Hauser L."/>
            <person name="Chang Y.-J."/>
            <person name="Jeffries C.D."/>
            <person name="Meincke L."/>
            <person name="Brettin T."/>
            <person name="Detter J.C."/>
            <person name="Detter J.C."/>
            <person name="Rohde M."/>
            <person name="Goeker M."/>
            <person name="Bristow J."/>
            <person name="Eisen J.A."/>
            <person name="Markowitz V."/>
            <person name="Hugenholtz P."/>
            <person name="Kyrpides N.C."/>
            <person name="Klenk H.-P."/>
        </authorList>
    </citation>
    <scope>NUCLEOTIDE SEQUENCE [LARGE SCALE GENOMIC DNA]</scope>
    <source>
        <strain evidence="3">ATCC 25078 / DSM 43160 / JCM 3152 / KCC A-0152 / KCTC 9177 / NBRC 13315 / NRRL B-3577 / G-20</strain>
    </source>
</reference>
<evidence type="ECO:0000259" key="1">
    <source>
        <dbReference type="Pfam" id="PF14344"/>
    </source>
</evidence>
<dbReference type="KEGG" id="gob:Gobs_4116"/>
<accession>D2SEP4</accession>
<dbReference type="Proteomes" id="UP000001382">
    <property type="component" value="Chromosome"/>
</dbReference>